<name>A0AA38CPI1_TAXCH</name>
<keyword evidence="4" id="KW-1133">Transmembrane helix</keyword>
<feature type="non-terminal residue" evidence="6">
    <location>
        <position position="1"/>
    </location>
</feature>
<dbReference type="GO" id="GO:0016757">
    <property type="term" value="F:glycosyltransferase activity"/>
    <property type="evidence" value="ECO:0007669"/>
    <property type="project" value="UniProtKB-KW"/>
</dbReference>
<evidence type="ECO:0000256" key="4">
    <source>
        <dbReference type="SAM" id="Phobius"/>
    </source>
</evidence>
<keyword evidence="2" id="KW-0808">Transferase</keyword>
<comment type="caution">
    <text evidence="6">The sequence shown here is derived from an EMBL/GenBank/DDBJ whole genome shotgun (WGS) entry which is preliminary data.</text>
</comment>
<dbReference type="InterPro" id="IPR000368">
    <property type="entry name" value="Sucrose_synth_GT-B1"/>
</dbReference>
<evidence type="ECO:0000313" key="6">
    <source>
        <dbReference type="EMBL" id="KAH9302278.1"/>
    </source>
</evidence>
<keyword evidence="4" id="KW-0472">Membrane</keyword>
<dbReference type="EMBL" id="JAHRHJ020000009">
    <property type="protein sequence ID" value="KAH9302278.1"/>
    <property type="molecule type" value="Genomic_DNA"/>
</dbReference>
<dbReference type="PANTHER" id="PTHR46039">
    <property type="entry name" value="SUCROSE-PHOSPHATE SYNTHASE 3-RELATED"/>
    <property type="match status" value="1"/>
</dbReference>
<dbReference type="InterPro" id="IPR044161">
    <property type="entry name" value="SPS"/>
</dbReference>
<evidence type="ECO:0000256" key="2">
    <source>
        <dbReference type="ARBA" id="ARBA00022679"/>
    </source>
</evidence>
<dbReference type="OMA" id="IRNIMAY"/>
<accession>A0AA38CPI1</accession>
<reference evidence="6 7" key="1">
    <citation type="journal article" date="2021" name="Nat. Plants">
        <title>The Taxus genome provides insights into paclitaxel biosynthesis.</title>
        <authorList>
            <person name="Xiong X."/>
            <person name="Gou J."/>
            <person name="Liao Q."/>
            <person name="Li Y."/>
            <person name="Zhou Q."/>
            <person name="Bi G."/>
            <person name="Li C."/>
            <person name="Du R."/>
            <person name="Wang X."/>
            <person name="Sun T."/>
            <person name="Guo L."/>
            <person name="Liang H."/>
            <person name="Lu P."/>
            <person name="Wu Y."/>
            <person name="Zhang Z."/>
            <person name="Ro D.K."/>
            <person name="Shang Y."/>
            <person name="Huang S."/>
            <person name="Yan J."/>
        </authorList>
    </citation>
    <scope>NUCLEOTIDE SEQUENCE [LARGE SCALE GENOMIC DNA]</scope>
    <source>
        <strain evidence="6">Ta-2019</strain>
    </source>
</reference>
<keyword evidence="4" id="KW-0812">Transmembrane</keyword>
<evidence type="ECO:0000313" key="7">
    <source>
        <dbReference type="Proteomes" id="UP000824469"/>
    </source>
</evidence>
<comment type="function">
    <text evidence="3">Plays a role in photosynthetic sucrose synthesis by catalyzing the rate-limiting step of sucrose biosynthesis from UDP-glucose and fructose- 6-phosphate. Involved in the regulation of carbon partitioning in the leaves of plants. May regulate the synthesis of sucrose and therefore play a major role as a limiting factor in the export of photoassimilates out of the leaf. Plays a role for sucrose availability that is essential for plant growth and fiber elongation.</text>
</comment>
<dbReference type="PANTHER" id="PTHR46039:SF5">
    <property type="entry name" value="SUCROSE-PHOSPHATE SYNTHASE 3-RELATED"/>
    <property type="match status" value="1"/>
</dbReference>
<gene>
    <name evidence="6" type="ORF">KI387_013861</name>
</gene>
<evidence type="ECO:0000256" key="1">
    <source>
        <dbReference type="ARBA" id="ARBA00022676"/>
    </source>
</evidence>
<sequence length="396" mass="44948">VKYVVEFAKALAKMPEVYRVDLLTRQICSPEIDSSYGEPIEMLTFDLDEEIGEAGGAYLVRIPCGDKEMYYEKEHLWPYIPEFVDGALGHILNISKVLGDLIGGGRAMWPHVIHGHYTDAGYVAYLLSGALNVPIVLTGHSLGRNKLEQILKQGKQSKEEINRTYKIFCRIIAEELCLDSAELVVTSTRQEIEEQWRLYDGFDLELNRKLRVHAKSKLLWSIHASYGSKKYPFLEFTFLLIFLCILNVYGIYIFVKVIPPGMDFSNVIVQEESTYDDLENPSAQLSESPLWGETLCFLNNTSKPIILALARPDPKKNMTTLVKAFGECNNLRKLANLMLTMGNRDDIDQMPASSSNVLTTVPKFIDKYDLYGEVTYPKHHKQSDVGDIYRIAAKTK</sequence>
<dbReference type="SUPFAM" id="SSF53756">
    <property type="entry name" value="UDP-Glycosyltransferase/glycogen phosphorylase"/>
    <property type="match status" value="1"/>
</dbReference>
<dbReference type="AlphaFoldDB" id="A0AA38CPI1"/>
<evidence type="ECO:0000256" key="3">
    <source>
        <dbReference type="ARBA" id="ARBA00024883"/>
    </source>
</evidence>
<dbReference type="Proteomes" id="UP000824469">
    <property type="component" value="Unassembled WGS sequence"/>
</dbReference>
<keyword evidence="7" id="KW-1185">Reference proteome</keyword>
<feature type="domain" description="Sucrose synthase first GT-B" evidence="5">
    <location>
        <begin position="58"/>
        <end position="193"/>
    </location>
</feature>
<evidence type="ECO:0000259" key="5">
    <source>
        <dbReference type="Pfam" id="PF00862"/>
    </source>
</evidence>
<organism evidence="6 7">
    <name type="scientific">Taxus chinensis</name>
    <name type="common">Chinese yew</name>
    <name type="synonym">Taxus wallichiana var. chinensis</name>
    <dbReference type="NCBI Taxonomy" id="29808"/>
    <lineage>
        <taxon>Eukaryota</taxon>
        <taxon>Viridiplantae</taxon>
        <taxon>Streptophyta</taxon>
        <taxon>Embryophyta</taxon>
        <taxon>Tracheophyta</taxon>
        <taxon>Spermatophyta</taxon>
        <taxon>Pinopsida</taxon>
        <taxon>Pinidae</taxon>
        <taxon>Conifers II</taxon>
        <taxon>Cupressales</taxon>
        <taxon>Taxaceae</taxon>
        <taxon>Taxus</taxon>
    </lineage>
</organism>
<protein>
    <recommendedName>
        <fullName evidence="5">Sucrose synthase first GT-B domain-containing protein</fullName>
    </recommendedName>
</protein>
<feature type="non-terminal residue" evidence="6">
    <location>
        <position position="396"/>
    </location>
</feature>
<proteinExistence type="predicted"/>
<feature type="transmembrane region" description="Helical" evidence="4">
    <location>
        <begin position="233"/>
        <end position="255"/>
    </location>
</feature>
<dbReference type="Gene3D" id="3.40.50.2000">
    <property type="entry name" value="Glycogen Phosphorylase B"/>
    <property type="match status" value="2"/>
</dbReference>
<keyword evidence="1" id="KW-0328">Glycosyltransferase</keyword>
<dbReference type="Pfam" id="PF00862">
    <property type="entry name" value="GT-B_Sucrose_synth"/>
    <property type="match status" value="1"/>
</dbReference>